<keyword evidence="5" id="KW-0256">Endoplasmic reticulum</keyword>
<name>A0A8J4PNI8_9MYCE</name>
<evidence type="ECO:0000256" key="7">
    <source>
        <dbReference type="ARBA" id="ARBA00023136"/>
    </source>
</evidence>
<protein>
    <recommendedName>
        <fullName evidence="3">ER membrane protein complex subunit 4</fullName>
    </recommendedName>
</protein>
<evidence type="ECO:0000313" key="10">
    <source>
        <dbReference type="EMBL" id="KAF2070509.1"/>
    </source>
</evidence>
<feature type="compositionally biased region" description="Low complexity" evidence="8">
    <location>
        <begin position="21"/>
        <end position="49"/>
    </location>
</feature>
<dbReference type="PANTHER" id="PTHR19315">
    <property type="entry name" value="ER MEMBRANE PROTEIN COMPLEX SUBUNIT 4"/>
    <property type="match status" value="1"/>
</dbReference>
<keyword evidence="7 9" id="KW-0472">Membrane</keyword>
<feature type="transmembrane region" description="Helical" evidence="9">
    <location>
        <begin position="104"/>
        <end position="126"/>
    </location>
</feature>
<evidence type="ECO:0000256" key="9">
    <source>
        <dbReference type="SAM" id="Phobius"/>
    </source>
</evidence>
<dbReference type="AlphaFoldDB" id="A0A8J4PNI8"/>
<evidence type="ECO:0000256" key="4">
    <source>
        <dbReference type="ARBA" id="ARBA00022692"/>
    </source>
</evidence>
<dbReference type="Proteomes" id="UP000695562">
    <property type="component" value="Unassembled WGS sequence"/>
</dbReference>
<dbReference type="InterPro" id="IPR009445">
    <property type="entry name" value="TMEM85/Emc4"/>
</dbReference>
<keyword evidence="4 9" id="KW-0812">Transmembrane</keyword>
<comment type="subcellular location">
    <subcellularLocation>
        <location evidence="1">Endoplasmic reticulum membrane</location>
        <topology evidence="1">Multi-pass membrane protein</topology>
    </subcellularLocation>
</comment>
<dbReference type="GO" id="GO:0005789">
    <property type="term" value="C:endoplasmic reticulum membrane"/>
    <property type="evidence" value="ECO:0007669"/>
    <property type="project" value="UniProtKB-SubCell"/>
</dbReference>
<feature type="region of interest" description="Disordered" evidence="8">
    <location>
        <begin position="21"/>
        <end position="68"/>
    </location>
</feature>
<feature type="transmembrane region" description="Helical" evidence="9">
    <location>
        <begin position="154"/>
        <end position="171"/>
    </location>
</feature>
<dbReference type="OrthoDB" id="369569at2759"/>
<keyword evidence="11" id="KW-1185">Reference proteome</keyword>
<evidence type="ECO:0000256" key="1">
    <source>
        <dbReference type="ARBA" id="ARBA00004477"/>
    </source>
</evidence>
<dbReference type="EMBL" id="AJWJ01000482">
    <property type="protein sequence ID" value="KAF2070509.1"/>
    <property type="molecule type" value="Genomic_DNA"/>
</dbReference>
<proteinExistence type="inferred from homology"/>
<keyword evidence="6 9" id="KW-1133">Transmembrane helix</keyword>
<evidence type="ECO:0000256" key="6">
    <source>
        <dbReference type="ARBA" id="ARBA00022989"/>
    </source>
</evidence>
<evidence type="ECO:0000313" key="11">
    <source>
        <dbReference type="Proteomes" id="UP000695562"/>
    </source>
</evidence>
<gene>
    <name evidence="10" type="ORF">CYY_008175</name>
</gene>
<reference evidence="10" key="1">
    <citation type="submission" date="2020-01" db="EMBL/GenBank/DDBJ databases">
        <title>Development of genomics and gene disruption for Polysphondylium violaceum indicates a role for the polyketide synthase stlB in stalk morphogenesis.</title>
        <authorList>
            <person name="Narita B."/>
            <person name="Kawabe Y."/>
            <person name="Kin K."/>
            <person name="Saito T."/>
            <person name="Gibbs R."/>
            <person name="Kuspa A."/>
            <person name="Muzny D."/>
            <person name="Queller D."/>
            <person name="Richards S."/>
            <person name="Strassman J."/>
            <person name="Sucgang R."/>
            <person name="Worley K."/>
            <person name="Schaap P."/>
        </authorList>
    </citation>
    <scope>NUCLEOTIDE SEQUENCE</scope>
    <source>
        <strain evidence="10">QSvi11</strain>
    </source>
</reference>
<organism evidence="10 11">
    <name type="scientific">Polysphondylium violaceum</name>
    <dbReference type="NCBI Taxonomy" id="133409"/>
    <lineage>
        <taxon>Eukaryota</taxon>
        <taxon>Amoebozoa</taxon>
        <taxon>Evosea</taxon>
        <taxon>Eumycetozoa</taxon>
        <taxon>Dictyostelia</taxon>
        <taxon>Dictyosteliales</taxon>
        <taxon>Dictyosteliaceae</taxon>
        <taxon>Polysphondylium</taxon>
    </lineage>
</organism>
<evidence type="ECO:0000256" key="8">
    <source>
        <dbReference type="SAM" id="MobiDB-lite"/>
    </source>
</evidence>
<dbReference type="Pfam" id="PF06417">
    <property type="entry name" value="EMC4"/>
    <property type="match status" value="1"/>
</dbReference>
<sequence length="202" mass="21827">MSSNFKNNNTGAYTRQWSLGSTGSGSNSYINSGSASTGSGSSNTTQQASMINNPSKKSGLVPPASTSPPMAANQLTAAQSLELKKKKGWELAKSPAKNILMTGFFLWMIGNGINIFTMPVIIYAVINPIKAIFQVNAMFSRFSDLKDQVMEMKMTYIGIQLLLLGVTLYKCSSMGILPITQSDWISSLPIKKTIEFSSGSWV</sequence>
<evidence type="ECO:0000256" key="2">
    <source>
        <dbReference type="ARBA" id="ARBA00007715"/>
    </source>
</evidence>
<evidence type="ECO:0000256" key="5">
    <source>
        <dbReference type="ARBA" id="ARBA00022824"/>
    </source>
</evidence>
<comment type="similarity">
    <text evidence="2">Belongs to the EMC4 family.</text>
</comment>
<evidence type="ECO:0000256" key="3">
    <source>
        <dbReference type="ARBA" id="ARBA00020820"/>
    </source>
</evidence>
<comment type="caution">
    <text evidence="10">The sequence shown here is derived from an EMBL/GenBank/DDBJ whole genome shotgun (WGS) entry which is preliminary data.</text>
</comment>
<accession>A0A8J4PNI8</accession>